<dbReference type="HOGENOM" id="CLU_003292_2_2_1"/>
<accession>A0A0D0D1Z1</accession>
<dbReference type="OrthoDB" id="2678913at2759"/>
<gene>
    <name evidence="1" type="ORF">PAXRUDRAFT_17407</name>
</gene>
<name>A0A0D0D1Z1_9AGAM</name>
<reference evidence="2" key="2">
    <citation type="submission" date="2015-01" db="EMBL/GenBank/DDBJ databases">
        <title>Evolutionary Origins and Diversification of the Mycorrhizal Mutualists.</title>
        <authorList>
            <consortium name="DOE Joint Genome Institute"/>
            <consortium name="Mycorrhizal Genomics Consortium"/>
            <person name="Kohler A."/>
            <person name="Kuo A."/>
            <person name="Nagy L.G."/>
            <person name="Floudas D."/>
            <person name="Copeland A."/>
            <person name="Barry K.W."/>
            <person name="Cichocki N."/>
            <person name="Veneault-Fourrey C."/>
            <person name="LaButti K."/>
            <person name="Lindquist E.A."/>
            <person name="Lipzen A."/>
            <person name="Lundell T."/>
            <person name="Morin E."/>
            <person name="Murat C."/>
            <person name="Riley R."/>
            <person name="Ohm R."/>
            <person name="Sun H."/>
            <person name="Tunlid A."/>
            <person name="Henrissat B."/>
            <person name="Grigoriev I.V."/>
            <person name="Hibbett D.S."/>
            <person name="Martin F."/>
        </authorList>
    </citation>
    <scope>NUCLEOTIDE SEQUENCE [LARGE SCALE GENOMIC DNA]</scope>
    <source>
        <strain evidence="2">Ve08.2h10</strain>
    </source>
</reference>
<proteinExistence type="predicted"/>
<evidence type="ECO:0000313" key="1">
    <source>
        <dbReference type="EMBL" id="KIK77581.1"/>
    </source>
</evidence>
<dbReference type="Proteomes" id="UP000054538">
    <property type="component" value="Unassembled WGS sequence"/>
</dbReference>
<dbReference type="EMBL" id="KN826924">
    <property type="protein sequence ID" value="KIK77581.1"/>
    <property type="molecule type" value="Genomic_DNA"/>
</dbReference>
<dbReference type="InParanoid" id="A0A0D0D1Z1"/>
<dbReference type="SUPFAM" id="SSF56349">
    <property type="entry name" value="DNA breaking-rejoining enzymes"/>
    <property type="match status" value="1"/>
</dbReference>
<dbReference type="GO" id="GO:0003677">
    <property type="term" value="F:DNA binding"/>
    <property type="evidence" value="ECO:0007669"/>
    <property type="project" value="InterPro"/>
</dbReference>
<dbReference type="InterPro" id="IPR011010">
    <property type="entry name" value="DNA_brk_join_enz"/>
</dbReference>
<dbReference type="AlphaFoldDB" id="A0A0D0D1Z1"/>
<organism evidence="1 2">
    <name type="scientific">Paxillus rubicundulus Ve08.2h10</name>
    <dbReference type="NCBI Taxonomy" id="930991"/>
    <lineage>
        <taxon>Eukaryota</taxon>
        <taxon>Fungi</taxon>
        <taxon>Dikarya</taxon>
        <taxon>Basidiomycota</taxon>
        <taxon>Agaricomycotina</taxon>
        <taxon>Agaricomycetes</taxon>
        <taxon>Agaricomycetidae</taxon>
        <taxon>Boletales</taxon>
        <taxon>Paxilineae</taxon>
        <taxon>Paxillaceae</taxon>
        <taxon>Paxillus</taxon>
    </lineage>
</organism>
<sequence length="230" mass="25470">MHGLKNVPENQHTPTEPSLISAFLSTAWHIIHSVGWSLVDNGINALLKATTSLAPPTSKRPPWEPFTIHTILLICNQLDLSLPLHAAVFACLTTTFYATVRVGEFMVPTLHSFNPTIHIKHTNISVQHNRQDLKVYNFHLPCTKSAPLGEDMSWAKQNGPSDPLSALRNHLAVNDPPPNTALFAYWHNNGYRPLTRKKFLLALANAATQAGMKPLQGHGIRIGSTLEYLL</sequence>
<dbReference type="STRING" id="930991.A0A0D0D1Z1"/>
<reference evidence="1 2" key="1">
    <citation type="submission" date="2014-04" db="EMBL/GenBank/DDBJ databases">
        <authorList>
            <consortium name="DOE Joint Genome Institute"/>
            <person name="Kuo A."/>
            <person name="Kohler A."/>
            <person name="Jargeat P."/>
            <person name="Nagy L.G."/>
            <person name="Floudas D."/>
            <person name="Copeland A."/>
            <person name="Barry K.W."/>
            <person name="Cichocki N."/>
            <person name="Veneault-Fourrey C."/>
            <person name="LaButti K."/>
            <person name="Lindquist E.A."/>
            <person name="Lipzen A."/>
            <person name="Lundell T."/>
            <person name="Morin E."/>
            <person name="Murat C."/>
            <person name="Sun H."/>
            <person name="Tunlid A."/>
            <person name="Henrissat B."/>
            <person name="Grigoriev I.V."/>
            <person name="Hibbett D.S."/>
            <person name="Martin F."/>
            <person name="Nordberg H.P."/>
            <person name="Cantor M.N."/>
            <person name="Hua S.X."/>
        </authorList>
    </citation>
    <scope>NUCLEOTIDE SEQUENCE [LARGE SCALE GENOMIC DNA]</scope>
    <source>
        <strain evidence="1 2">Ve08.2h10</strain>
    </source>
</reference>
<keyword evidence="2" id="KW-1185">Reference proteome</keyword>
<evidence type="ECO:0000313" key="2">
    <source>
        <dbReference type="Proteomes" id="UP000054538"/>
    </source>
</evidence>
<protein>
    <submittedName>
        <fullName evidence="1">Uncharacterized protein</fullName>
    </submittedName>
</protein>